<organism evidence="3 4">
    <name type="scientific">Quillaja saponaria</name>
    <name type="common">Soap bark tree</name>
    <dbReference type="NCBI Taxonomy" id="32244"/>
    <lineage>
        <taxon>Eukaryota</taxon>
        <taxon>Viridiplantae</taxon>
        <taxon>Streptophyta</taxon>
        <taxon>Embryophyta</taxon>
        <taxon>Tracheophyta</taxon>
        <taxon>Spermatophyta</taxon>
        <taxon>Magnoliopsida</taxon>
        <taxon>eudicotyledons</taxon>
        <taxon>Gunneridae</taxon>
        <taxon>Pentapetalae</taxon>
        <taxon>rosids</taxon>
        <taxon>fabids</taxon>
        <taxon>Fabales</taxon>
        <taxon>Quillajaceae</taxon>
        <taxon>Quillaja</taxon>
    </lineage>
</organism>
<keyword evidence="2" id="KW-0812">Transmembrane</keyword>
<evidence type="ECO:0000313" key="3">
    <source>
        <dbReference type="EMBL" id="KAJ7962470.1"/>
    </source>
</evidence>
<evidence type="ECO:0000313" key="4">
    <source>
        <dbReference type="Proteomes" id="UP001163823"/>
    </source>
</evidence>
<dbReference type="PANTHER" id="PTHR31852">
    <property type="entry name" value="LATE EMBRYOGENESIS ABUNDANT (LEA) HYDROXYPROLINE-RICH GLYCOPROTEIN FAMILY"/>
    <property type="match status" value="1"/>
</dbReference>
<name>A0AAD7LSY3_QUISA</name>
<evidence type="ECO:0000256" key="2">
    <source>
        <dbReference type="SAM" id="Phobius"/>
    </source>
</evidence>
<keyword evidence="2" id="KW-0472">Membrane</keyword>
<proteinExistence type="predicted"/>
<accession>A0AAD7LSY3</accession>
<sequence length="137" mass="15349">MEEQGQVKLPQPPAADLPSSDDDEAAQYLKKLRRRKCMIKCCGCITVFLQIKIIVIVILIFTLFRIKNPFFTLNGFTINKFPTSGTNMSITAVVSVKNPNMAPFRFSNTTTNLYYYGMVAGEAKAMPGNAKARRTFI</sequence>
<protein>
    <submittedName>
        <fullName evidence="3">Late embryogenesis abundant protein</fullName>
    </submittedName>
</protein>
<keyword evidence="2" id="KW-1133">Transmembrane helix</keyword>
<dbReference type="KEGG" id="qsa:O6P43_017688"/>
<evidence type="ECO:0000256" key="1">
    <source>
        <dbReference type="SAM" id="MobiDB-lite"/>
    </source>
</evidence>
<gene>
    <name evidence="3" type="ORF">O6P43_017688</name>
</gene>
<dbReference type="InterPro" id="IPR055301">
    <property type="entry name" value="Lea14-like_2"/>
</dbReference>
<dbReference type="EMBL" id="JARAOO010000007">
    <property type="protein sequence ID" value="KAJ7962470.1"/>
    <property type="molecule type" value="Genomic_DNA"/>
</dbReference>
<keyword evidence="4" id="KW-1185">Reference proteome</keyword>
<feature type="transmembrane region" description="Helical" evidence="2">
    <location>
        <begin position="37"/>
        <end position="64"/>
    </location>
</feature>
<dbReference type="AlphaFoldDB" id="A0AAD7LSY3"/>
<reference evidence="3" key="1">
    <citation type="journal article" date="2023" name="Science">
        <title>Elucidation of the pathway for biosynthesis of saponin adjuvants from the soapbark tree.</title>
        <authorList>
            <person name="Reed J."/>
            <person name="Orme A."/>
            <person name="El-Demerdash A."/>
            <person name="Owen C."/>
            <person name="Martin L.B.B."/>
            <person name="Misra R.C."/>
            <person name="Kikuchi S."/>
            <person name="Rejzek M."/>
            <person name="Martin A.C."/>
            <person name="Harkess A."/>
            <person name="Leebens-Mack J."/>
            <person name="Louveau T."/>
            <person name="Stephenson M.J."/>
            <person name="Osbourn A."/>
        </authorList>
    </citation>
    <scope>NUCLEOTIDE SEQUENCE</scope>
    <source>
        <strain evidence="3">S10</strain>
    </source>
</reference>
<dbReference type="SUPFAM" id="SSF117070">
    <property type="entry name" value="LEA14-like"/>
    <property type="match status" value="1"/>
</dbReference>
<comment type="caution">
    <text evidence="3">The sequence shown here is derived from an EMBL/GenBank/DDBJ whole genome shotgun (WGS) entry which is preliminary data.</text>
</comment>
<feature type="region of interest" description="Disordered" evidence="1">
    <location>
        <begin position="1"/>
        <end position="22"/>
    </location>
</feature>
<dbReference type="Proteomes" id="UP001163823">
    <property type="component" value="Chromosome 7"/>
</dbReference>